<organism evidence="13 14">
    <name type="scientific">Hydnum rufescens UP504</name>
    <dbReference type="NCBI Taxonomy" id="1448309"/>
    <lineage>
        <taxon>Eukaryota</taxon>
        <taxon>Fungi</taxon>
        <taxon>Dikarya</taxon>
        <taxon>Basidiomycota</taxon>
        <taxon>Agaricomycotina</taxon>
        <taxon>Agaricomycetes</taxon>
        <taxon>Cantharellales</taxon>
        <taxon>Hydnaceae</taxon>
        <taxon>Hydnum</taxon>
    </lineage>
</organism>
<evidence type="ECO:0000256" key="4">
    <source>
        <dbReference type="ARBA" id="ARBA00022692"/>
    </source>
</evidence>
<sequence>MNSLYTLGLRQTSAIQADLERLRNGDVSVSLLGQISASLAAFNRTVDDYDSMAKREMIKAKQEKAFMRVQKFRTDYNDLRKGFEHSKLLAENAVRRPPKSPVDVHAQSQRADLFQTPNASSTRQRFQAQPSPVSESPFNIAPPPTSRQDHALNEHTFLQETETQLDNFLAQGQEVLNNLIDQRRDRLLDAANTLGLSRDVIGWIERRRAVFTFFCFWLTWHYLG</sequence>
<feature type="region of interest" description="Disordered" evidence="12">
    <location>
        <begin position="115"/>
        <end position="149"/>
    </location>
</feature>
<keyword evidence="6" id="KW-1133">Transmembrane helix</keyword>
<dbReference type="CDD" id="cd15863">
    <property type="entry name" value="SNARE_GS27"/>
    <property type="match status" value="1"/>
</dbReference>
<dbReference type="Pfam" id="PF12352">
    <property type="entry name" value="V-SNARE_C"/>
    <property type="match status" value="1"/>
</dbReference>
<reference evidence="13" key="1">
    <citation type="journal article" date="2020" name="Nat. Commun.">
        <title>Large-scale genome sequencing of mycorrhizal fungi provides insights into the early evolution of symbiotic traits.</title>
        <authorList>
            <person name="Miyauchi S."/>
            <person name="Kiss E."/>
            <person name="Kuo A."/>
            <person name="Drula E."/>
            <person name="Kohler A."/>
            <person name="Sanchez-Garcia M."/>
            <person name="Morin E."/>
            <person name="Andreopoulos B."/>
            <person name="Barry K.W."/>
            <person name="Bonito G."/>
            <person name="Buee M."/>
            <person name="Carver A."/>
            <person name="Chen C."/>
            <person name="Cichocki N."/>
            <person name="Clum A."/>
            <person name="Culley D."/>
            <person name="Crous P.W."/>
            <person name="Fauchery L."/>
            <person name="Girlanda M."/>
            <person name="Hayes R.D."/>
            <person name="Keri Z."/>
            <person name="LaButti K."/>
            <person name="Lipzen A."/>
            <person name="Lombard V."/>
            <person name="Magnuson J."/>
            <person name="Maillard F."/>
            <person name="Murat C."/>
            <person name="Nolan M."/>
            <person name="Ohm R.A."/>
            <person name="Pangilinan J."/>
            <person name="Pereira M.F."/>
            <person name="Perotto S."/>
            <person name="Peter M."/>
            <person name="Pfister S."/>
            <person name="Riley R."/>
            <person name="Sitrit Y."/>
            <person name="Stielow J.B."/>
            <person name="Szollosi G."/>
            <person name="Zifcakova L."/>
            <person name="Stursova M."/>
            <person name="Spatafora J.W."/>
            <person name="Tedersoo L."/>
            <person name="Vaario L.M."/>
            <person name="Yamada A."/>
            <person name="Yan M."/>
            <person name="Wang P."/>
            <person name="Xu J."/>
            <person name="Bruns T."/>
            <person name="Baldrian P."/>
            <person name="Vilgalys R."/>
            <person name="Dunand C."/>
            <person name="Henrissat B."/>
            <person name="Grigoriev I.V."/>
            <person name="Hibbett D."/>
            <person name="Nagy L.G."/>
            <person name="Martin F.M."/>
        </authorList>
    </citation>
    <scope>NUCLEOTIDE SEQUENCE</scope>
    <source>
        <strain evidence="13">UP504</strain>
    </source>
</reference>
<dbReference type="GO" id="GO:0015031">
    <property type="term" value="P:protein transport"/>
    <property type="evidence" value="ECO:0007669"/>
    <property type="project" value="UniProtKB-KW"/>
</dbReference>
<dbReference type="GO" id="GO:0031201">
    <property type="term" value="C:SNARE complex"/>
    <property type="evidence" value="ECO:0007669"/>
    <property type="project" value="TreeGrafter"/>
</dbReference>
<protein>
    <recommendedName>
        <fullName evidence="10 11">Protein transport protein BOS1</fullName>
    </recommendedName>
</protein>
<name>A0A9P6B8C6_9AGAM</name>
<evidence type="ECO:0000256" key="8">
    <source>
        <dbReference type="ARBA" id="ARBA00023136"/>
    </source>
</evidence>
<comment type="subcellular location">
    <subcellularLocation>
        <location evidence="1">Endoplasmic reticulum membrane</location>
        <topology evidence="1">Single-pass type IV membrane protein</topology>
    </subcellularLocation>
    <subcellularLocation>
        <location evidence="2">Golgi apparatus membrane</location>
        <topology evidence="2">Single-pass type IV membrane protein</topology>
    </subcellularLocation>
</comment>
<feature type="compositionally biased region" description="Polar residues" evidence="12">
    <location>
        <begin position="115"/>
        <end position="137"/>
    </location>
</feature>
<evidence type="ECO:0000313" key="14">
    <source>
        <dbReference type="Proteomes" id="UP000886523"/>
    </source>
</evidence>
<dbReference type="GO" id="GO:0000139">
    <property type="term" value="C:Golgi membrane"/>
    <property type="evidence" value="ECO:0007669"/>
    <property type="project" value="UniProtKB-SubCell"/>
</dbReference>
<dbReference type="GO" id="GO:0012507">
    <property type="term" value="C:ER to Golgi transport vesicle membrane"/>
    <property type="evidence" value="ECO:0007669"/>
    <property type="project" value="TreeGrafter"/>
</dbReference>
<keyword evidence="4" id="KW-0812">Transmembrane</keyword>
<dbReference type="PIRSF" id="PIRSF028865">
    <property type="entry name" value="Membrin-2"/>
    <property type="match status" value="1"/>
</dbReference>
<keyword evidence="14" id="KW-1185">Reference proteome</keyword>
<evidence type="ECO:0000256" key="12">
    <source>
        <dbReference type="SAM" id="MobiDB-lite"/>
    </source>
</evidence>
<evidence type="ECO:0000256" key="11">
    <source>
        <dbReference type="PIRNR" id="PIRNR028865"/>
    </source>
</evidence>
<evidence type="ECO:0000256" key="3">
    <source>
        <dbReference type="ARBA" id="ARBA00022448"/>
    </source>
</evidence>
<dbReference type="GO" id="GO:0006888">
    <property type="term" value="P:endoplasmic reticulum to Golgi vesicle-mediated transport"/>
    <property type="evidence" value="ECO:0007669"/>
    <property type="project" value="TreeGrafter"/>
</dbReference>
<dbReference type="EMBL" id="MU128919">
    <property type="protein sequence ID" value="KAF9519132.1"/>
    <property type="molecule type" value="Genomic_DNA"/>
</dbReference>
<keyword evidence="5 11" id="KW-0653">Protein transport</keyword>
<accession>A0A9P6B8C6</accession>
<dbReference type="InterPro" id="IPR027027">
    <property type="entry name" value="GOSR2/Membrin/Bos1"/>
</dbReference>
<comment type="similarity">
    <text evidence="9 11">Belongs to the BOS1 family.</text>
</comment>
<keyword evidence="7" id="KW-0333">Golgi apparatus</keyword>
<dbReference type="AlphaFoldDB" id="A0A9P6B8C6"/>
<proteinExistence type="inferred from homology"/>
<evidence type="ECO:0000256" key="10">
    <source>
        <dbReference type="ARBA" id="ARBA00040957"/>
    </source>
</evidence>
<evidence type="ECO:0000256" key="5">
    <source>
        <dbReference type="ARBA" id="ARBA00022927"/>
    </source>
</evidence>
<dbReference type="GO" id="GO:0006906">
    <property type="term" value="P:vesicle fusion"/>
    <property type="evidence" value="ECO:0007669"/>
    <property type="project" value="TreeGrafter"/>
</dbReference>
<evidence type="ECO:0000256" key="2">
    <source>
        <dbReference type="ARBA" id="ARBA00004409"/>
    </source>
</evidence>
<keyword evidence="3 11" id="KW-0813">Transport</keyword>
<evidence type="ECO:0000256" key="6">
    <source>
        <dbReference type="ARBA" id="ARBA00022989"/>
    </source>
</evidence>
<evidence type="ECO:0000256" key="1">
    <source>
        <dbReference type="ARBA" id="ARBA00004163"/>
    </source>
</evidence>
<dbReference type="PANTHER" id="PTHR21230:SF1">
    <property type="entry name" value="GOLGI SNAP RECEPTOR COMPLEX MEMBER 2"/>
    <property type="match status" value="1"/>
</dbReference>
<dbReference type="PANTHER" id="PTHR21230">
    <property type="entry name" value="VESICLE TRANSPORT V-SNARE PROTEIN VTI1-RELATED"/>
    <property type="match status" value="1"/>
</dbReference>
<evidence type="ECO:0000256" key="9">
    <source>
        <dbReference type="ARBA" id="ARBA00037983"/>
    </source>
</evidence>
<comment type="function">
    <text evidence="11">SNARE required for protein transport between the ER and the Golgi complex.</text>
</comment>
<dbReference type="GO" id="GO:0000149">
    <property type="term" value="F:SNARE binding"/>
    <property type="evidence" value="ECO:0007669"/>
    <property type="project" value="TreeGrafter"/>
</dbReference>
<dbReference type="Proteomes" id="UP000886523">
    <property type="component" value="Unassembled WGS sequence"/>
</dbReference>
<comment type="caution">
    <text evidence="13">The sequence shown here is derived from an EMBL/GenBank/DDBJ whole genome shotgun (WGS) entry which is preliminary data.</text>
</comment>
<keyword evidence="8 11" id="KW-0472">Membrane</keyword>
<dbReference type="GO" id="GO:0005484">
    <property type="term" value="F:SNAP receptor activity"/>
    <property type="evidence" value="ECO:0007669"/>
    <property type="project" value="InterPro"/>
</dbReference>
<dbReference type="GO" id="GO:0031902">
    <property type="term" value="C:late endosome membrane"/>
    <property type="evidence" value="ECO:0007669"/>
    <property type="project" value="TreeGrafter"/>
</dbReference>
<dbReference type="OrthoDB" id="158360at2759"/>
<dbReference type="GO" id="GO:0005789">
    <property type="term" value="C:endoplasmic reticulum membrane"/>
    <property type="evidence" value="ECO:0007669"/>
    <property type="project" value="UniProtKB-SubCell"/>
</dbReference>
<evidence type="ECO:0000313" key="13">
    <source>
        <dbReference type="EMBL" id="KAF9519132.1"/>
    </source>
</evidence>
<evidence type="ECO:0000256" key="7">
    <source>
        <dbReference type="ARBA" id="ARBA00023034"/>
    </source>
</evidence>
<gene>
    <name evidence="13" type="ORF">BS47DRAFT_1370785</name>
</gene>